<gene>
    <name evidence="2" type="ORF">EG849_12900</name>
</gene>
<evidence type="ECO:0000313" key="2">
    <source>
        <dbReference type="EMBL" id="RRJ89503.1"/>
    </source>
</evidence>
<keyword evidence="3" id="KW-1185">Reference proteome</keyword>
<reference evidence="2 3" key="1">
    <citation type="submission" date="2018-11" db="EMBL/GenBank/DDBJ databases">
        <title>Flavobacterium sp. nov., YIM 102600 draft genome.</title>
        <authorList>
            <person name="Li G."/>
            <person name="Jiang Y."/>
        </authorList>
    </citation>
    <scope>NUCLEOTIDE SEQUENCE [LARGE SCALE GENOMIC DNA]</scope>
    <source>
        <strain evidence="2 3">YIM 102600</strain>
    </source>
</reference>
<evidence type="ECO:0000313" key="3">
    <source>
        <dbReference type="Proteomes" id="UP000271937"/>
    </source>
</evidence>
<feature type="region of interest" description="Disordered" evidence="1">
    <location>
        <begin position="1"/>
        <end position="71"/>
    </location>
</feature>
<name>A0A3P3WA36_9FLAO</name>
<protein>
    <submittedName>
        <fullName evidence="2">Uncharacterized protein</fullName>
    </submittedName>
</protein>
<sequence length="71" mass="8273">MDKENKEMENRESGKSTEKKYIHVNDIPREKLDDDEDYKKSEGAKMPEKETDLKEKTKKDQSQGDETVGIP</sequence>
<dbReference type="Proteomes" id="UP000271937">
    <property type="component" value="Unassembled WGS sequence"/>
</dbReference>
<proteinExistence type="predicted"/>
<accession>A0A3P3WA36</accession>
<organism evidence="2 3">
    <name type="scientific">Flavobacterium macacae</name>
    <dbReference type="NCBI Taxonomy" id="2488993"/>
    <lineage>
        <taxon>Bacteria</taxon>
        <taxon>Pseudomonadati</taxon>
        <taxon>Bacteroidota</taxon>
        <taxon>Flavobacteriia</taxon>
        <taxon>Flavobacteriales</taxon>
        <taxon>Flavobacteriaceae</taxon>
        <taxon>Flavobacterium</taxon>
    </lineage>
</organism>
<feature type="compositionally biased region" description="Basic and acidic residues" evidence="1">
    <location>
        <begin position="1"/>
        <end position="62"/>
    </location>
</feature>
<evidence type="ECO:0000256" key="1">
    <source>
        <dbReference type="SAM" id="MobiDB-lite"/>
    </source>
</evidence>
<dbReference type="AlphaFoldDB" id="A0A3P3WA36"/>
<comment type="caution">
    <text evidence="2">The sequence shown here is derived from an EMBL/GenBank/DDBJ whole genome shotgun (WGS) entry which is preliminary data.</text>
</comment>
<dbReference type="RefSeq" id="WP_125013508.1">
    <property type="nucleotide sequence ID" value="NZ_RQVR01000016.1"/>
</dbReference>
<dbReference type="EMBL" id="RQVR01000016">
    <property type="protein sequence ID" value="RRJ89503.1"/>
    <property type="molecule type" value="Genomic_DNA"/>
</dbReference>